<dbReference type="RefSeq" id="XP_012942417.1">
    <property type="nucleotide sequence ID" value="XM_013086963.1"/>
</dbReference>
<dbReference type="PANTHER" id="PTHR23227">
    <property type="entry name" value="BUCENTAUR RELATED"/>
    <property type="match status" value="1"/>
</dbReference>
<dbReference type="InterPro" id="IPR027124">
    <property type="entry name" value="Swc5/CFDP1/2"/>
</dbReference>
<name>A0ABM1A7M6_APLCA</name>
<reference evidence="2" key="1">
    <citation type="submission" date="2025-08" db="UniProtKB">
        <authorList>
            <consortium name="RefSeq"/>
        </authorList>
    </citation>
    <scope>IDENTIFICATION</scope>
</reference>
<dbReference type="InterPro" id="IPR036691">
    <property type="entry name" value="Endo/exonu/phosph_ase_sf"/>
</dbReference>
<evidence type="ECO:0000313" key="1">
    <source>
        <dbReference type="Proteomes" id="UP000694888"/>
    </source>
</evidence>
<proteinExistence type="predicted"/>
<dbReference type="PANTHER" id="PTHR23227:SF67">
    <property type="entry name" value="CRANIOFACIAL DEVELOPMENT PROTEIN 2-LIKE"/>
    <property type="match status" value="1"/>
</dbReference>
<organism evidence="1 2">
    <name type="scientific">Aplysia californica</name>
    <name type="common">California sea hare</name>
    <dbReference type="NCBI Taxonomy" id="6500"/>
    <lineage>
        <taxon>Eukaryota</taxon>
        <taxon>Metazoa</taxon>
        <taxon>Spiralia</taxon>
        <taxon>Lophotrochozoa</taxon>
        <taxon>Mollusca</taxon>
        <taxon>Gastropoda</taxon>
        <taxon>Heterobranchia</taxon>
        <taxon>Euthyneura</taxon>
        <taxon>Tectipleura</taxon>
        <taxon>Aplysiida</taxon>
        <taxon>Aplysioidea</taxon>
        <taxon>Aplysiidae</taxon>
        <taxon>Aplysia</taxon>
    </lineage>
</organism>
<accession>A0ABM1A7M6</accession>
<dbReference type="Gene3D" id="3.60.10.10">
    <property type="entry name" value="Endonuclease/exonuclease/phosphatase"/>
    <property type="match status" value="1"/>
</dbReference>
<protein>
    <submittedName>
        <fullName evidence="2">Craniofacial development protein 2</fullName>
    </submittedName>
</protein>
<dbReference type="SUPFAM" id="SSF56219">
    <property type="entry name" value="DNase I-like"/>
    <property type="match status" value="1"/>
</dbReference>
<dbReference type="GeneID" id="106012836"/>
<sequence length="219" mass="25599">MTQNKISIMGITDIRKKGTGTKEIHSNFVLIWNGDFISERLIKISIREGKKTTDYIQVYAPCNDSYSDEEKDSFFEQLSDLISNIPDEEDLYVMGDFNGRVGERRTPWTKHLGPHSDHRTPCNYNGNHVLELCAEHDLFITNTFFQHRASQIYTWYRWNNIMVSSQIDFILTRTRMRITITDSRAIHNAGLDTDHRPIITTLTTKKERKPKNIKDSKRD</sequence>
<evidence type="ECO:0000313" key="2">
    <source>
        <dbReference type="RefSeq" id="XP_012942417.1"/>
    </source>
</evidence>
<dbReference type="Proteomes" id="UP000694888">
    <property type="component" value="Unplaced"/>
</dbReference>
<keyword evidence="1" id="KW-1185">Reference proteome</keyword>
<gene>
    <name evidence="2" type="primary">LOC106012836</name>
</gene>